<sequence>MLRYQKQKLLTSNKIKCCEGMLGFQKVTVNTTANGSKSVPPLPPRPRRIILIRHGQREGNVDETVYTRVAGPKIGLT</sequence>
<accession>A0AAN8W9Y4</accession>
<name>A0AAN8W9Y4_9MAGN</name>
<evidence type="ECO:0000313" key="1">
    <source>
        <dbReference type="EMBL" id="KAK6947815.1"/>
    </source>
</evidence>
<dbReference type="Proteomes" id="UP001370490">
    <property type="component" value="Unassembled WGS sequence"/>
</dbReference>
<dbReference type="PROSITE" id="PS00175">
    <property type="entry name" value="PG_MUTASE"/>
    <property type="match status" value="1"/>
</dbReference>
<dbReference type="AlphaFoldDB" id="A0AAN8W9Y4"/>
<comment type="caution">
    <text evidence="1">The sequence shown here is derived from an EMBL/GenBank/DDBJ whole genome shotgun (WGS) entry which is preliminary data.</text>
</comment>
<dbReference type="InterPro" id="IPR001345">
    <property type="entry name" value="PG/BPGM_mutase_AS"/>
</dbReference>
<organism evidence="1 2">
    <name type="scientific">Dillenia turbinata</name>
    <dbReference type="NCBI Taxonomy" id="194707"/>
    <lineage>
        <taxon>Eukaryota</taxon>
        <taxon>Viridiplantae</taxon>
        <taxon>Streptophyta</taxon>
        <taxon>Embryophyta</taxon>
        <taxon>Tracheophyta</taxon>
        <taxon>Spermatophyta</taxon>
        <taxon>Magnoliopsida</taxon>
        <taxon>eudicotyledons</taxon>
        <taxon>Gunneridae</taxon>
        <taxon>Pentapetalae</taxon>
        <taxon>Dilleniales</taxon>
        <taxon>Dilleniaceae</taxon>
        <taxon>Dillenia</taxon>
    </lineage>
</organism>
<dbReference type="GO" id="GO:0003824">
    <property type="term" value="F:catalytic activity"/>
    <property type="evidence" value="ECO:0007669"/>
    <property type="project" value="InterPro"/>
</dbReference>
<evidence type="ECO:0000313" key="2">
    <source>
        <dbReference type="Proteomes" id="UP001370490"/>
    </source>
</evidence>
<dbReference type="EMBL" id="JBAMMX010000001">
    <property type="protein sequence ID" value="KAK6947815.1"/>
    <property type="molecule type" value="Genomic_DNA"/>
</dbReference>
<keyword evidence="2" id="KW-1185">Reference proteome</keyword>
<gene>
    <name evidence="1" type="ORF">RJ641_001288</name>
</gene>
<reference evidence="1 2" key="1">
    <citation type="submission" date="2023-12" db="EMBL/GenBank/DDBJ databases">
        <title>A high-quality genome assembly for Dillenia turbinata (Dilleniales).</title>
        <authorList>
            <person name="Chanderbali A."/>
        </authorList>
    </citation>
    <scope>NUCLEOTIDE SEQUENCE [LARGE SCALE GENOMIC DNA]</scope>
    <source>
        <strain evidence="1">LSX21</strain>
        <tissue evidence="1">Leaf</tissue>
    </source>
</reference>
<proteinExistence type="predicted"/>
<protein>
    <recommendedName>
        <fullName evidence="3">Phosphoglycerate mutase-like protein</fullName>
    </recommendedName>
</protein>
<evidence type="ECO:0008006" key="3">
    <source>
        <dbReference type="Google" id="ProtNLM"/>
    </source>
</evidence>